<dbReference type="RefSeq" id="WP_102390240.1">
    <property type="nucleotide sequence ID" value="NZ_MDAL01000008.1"/>
</dbReference>
<dbReference type="CDD" id="cd11304">
    <property type="entry name" value="Cadherin_repeat"/>
    <property type="match status" value="8"/>
</dbReference>
<evidence type="ECO:0000256" key="1">
    <source>
        <dbReference type="ARBA" id="ARBA00022692"/>
    </source>
</evidence>
<dbReference type="Pfam" id="PF00028">
    <property type="entry name" value="Cadherin"/>
    <property type="match status" value="4"/>
</dbReference>
<dbReference type="PANTHER" id="PTHR24026:SF126">
    <property type="entry name" value="PROTOCADHERIN FAT 4"/>
    <property type="match status" value="1"/>
</dbReference>
<keyword evidence="1" id="KW-0812">Transmembrane</keyword>
<protein>
    <recommendedName>
        <fullName evidence="4">Cadherin domain-containing protein</fullName>
    </recommendedName>
</protein>
<evidence type="ECO:0000256" key="2">
    <source>
        <dbReference type="ARBA" id="ARBA00022837"/>
    </source>
</evidence>
<dbReference type="GO" id="GO:0005509">
    <property type="term" value="F:calcium ion binding"/>
    <property type="evidence" value="ECO:0007669"/>
    <property type="project" value="InterPro"/>
</dbReference>
<dbReference type="GO" id="GO:0005886">
    <property type="term" value="C:plasma membrane"/>
    <property type="evidence" value="ECO:0007669"/>
    <property type="project" value="UniProtKB-SubCell"/>
</dbReference>
<dbReference type="GO" id="GO:0007156">
    <property type="term" value="P:homophilic cell adhesion via plasma membrane adhesion molecules"/>
    <property type="evidence" value="ECO:0007669"/>
    <property type="project" value="InterPro"/>
</dbReference>
<keyword evidence="3" id="KW-0472">Membrane</keyword>
<organism evidence="5 6">
    <name type="scientific">Enterovibrio norvegicus</name>
    <dbReference type="NCBI Taxonomy" id="188144"/>
    <lineage>
        <taxon>Bacteria</taxon>
        <taxon>Pseudomonadati</taxon>
        <taxon>Pseudomonadota</taxon>
        <taxon>Gammaproteobacteria</taxon>
        <taxon>Vibrionales</taxon>
        <taxon>Vibrionaceae</taxon>
        <taxon>Enterovibrio</taxon>
    </lineage>
</organism>
<dbReference type="SMART" id="SM00112">
    <property type="entry name" value="CA"/>
    <property type="match status" value="8"/>
</dbReference>
<evidence type="ECO:0000256" key="3">
    <source>
        <dbReference type="ARBA" id="ARBA00022989"/>
    </source>
</evidence>
<dbReference type="PRINTS" id="PR00313">
    <property type="entry name" value="CABNDNGRPT"/>
</dbReference>
<feature type="domain" description="Cadherin" evidence="4">
    <location>
        <begin position="700"/>
        <end position="784"/>
    </location>
</feature>
<dbReference type="SUPFAM" id="SSF49313">
    <property type="entry name" value="Cadherin-like"/>
    <property type="match status" value="8"/>
</dbReference>
<feature type="domain" description="Cadherin" evidence="4">
    <location>
        <begin position="383"/>
        <end position="478"/>
    </location>
</feature>
<sequence>MIIVSKEGETHFSDGTGVAKVGDLIVAIQDSVGSPLLGEAAAQLGGKIASVILITQSGPSVLLDSVPAEELELVLSEMRPSSSFPSLMSQLNQEKFITLEPSAGQDVHDHTHVPMFVILSALKRGVPLSEMAGFDTLGVSTPLSESQRSVVSRFLPVGELVDNDDANNHLNENAQIGDLVGVSVAKAFADGHGDVTYSLSDDAGGLFAIDPGTGVVTVAGNLDFEVASEHTIEVMGTSANNQSTTQEFTIVIANSSPEQGDMDHAITNISATDGVQGEVGESISNGASTGLIVSAIDEDGDTITYSLVDDANGAFTIDKDTGEVTVADSSLLDFENAQSQTIEVLAVSTDGSSTTQTFSIAITDDNTEFNISGLTDIESGTNTVNESAALGSTVGITLQATDDDGSDSISYSLSDNAGGLFAIDAVTGVVTVASALDYETATNHNITVVATSTDGTTSNQTYNIALTDDTSEFSASALADSDTDADVVSESAAIGTSVGVIFNSEDADGTDSVSYSLTDDAGGLFTINPSTGEVTVAGALDYETASSHAITVLATSTDGSTSSKNVTIGLSDDTSEFAVTAIADTDGSSSVVSENATMGSSVGITVQATDGDASDSVTYSLLDNAGGKFLINGTTGVVTVAGNLDYETATSHAIIVQARSTDGSTTTQTYTINVANVDALTGDTDASVGAITDTDTDVDQISDVAAIGTTIGIDVSAVDADGDNIVYSLSDDASGLFTIDSSTGVVTVAADLNGLAGSSQSINVVATSSDGSSSNLGFEIDVIDGGAGAISDADSAQNMTGDASNGKYINLTAVSVDGTGDSVTYSLTDSYGGAFAINASTGRVTVSDHTLLDASTTPSVNIEVTATSSDGSTTAQTYAIAVTAETDGDDISSITNFNSAEYNVVGESAANGSTVGITVYAASESFANLIHNRSYSAVGSVNTDLRGLYVSGLPQGTVLRTYLNGSLIYTSTATNAVNTPMNPADPSNTVVSFAQGDLLTGTATYNGQTITLGYGVTTNGGTTTATRVSSSAETISYSLTDDYNGAFEINASTGVVTVKDATKLDYETDPNPTITVQATSSGGAISSKVYGIALEDDYVAIADSYAVTEENSLVVNAASGLLANDTGDTNQFIELASDSNGTNATTVSGAVTFTTVLGGVVVVNADGSFTYTAPNLDHSSSNNIEDSFYYRVGDGSWVKVALDVSDQNVVANDDTDSVGELGTVYGNVITDNGGADSGSSDMKVTSVVYSGTTYAVSGATTIVAAVGTLIISPDGSYSFASSATGGGAHADEVFTYTVGDDDGDSDTAVLTVSHDSAMTAVADVVSVYESSLVYGSEAGANLHDRVGNVLDNDLGLTGDAQITGINWDGSNYAPDGNGQITVTTDNGEFSLYTQDFGVHRAGEYQFLLTSASNGSNETEVFTYTLENASETVNASLTVSIVDDPIISFAGVETDESFTGTAANETIYGGGGADTLDGGLGDDLIVGGKGDDTLTGSTGADTFKFLHADVEGQAGVTIDLITDFDFTSDVLDLSDLLQDETEATLEDYLSVIDDGSGNAVISVSSEGDGNVDQQIVLDNTSVNDMAAAYSLDISGKSDSEVSNMVIESMLMQSQLYID</sequence>
<comment type="caution">
    <text evidence="5">The sequence shown here is derived from an EMBL/GenBank/DDBJ whole genome shotgun (WGS) entry which is preliminary data.</text>
</comment>
<dbReference type="SUPFAM" id="SSF51120">
    <property type="entry name" value="beta-Roll"/>
    <property type="match status" value="1"/>
</dbReference>
<dbReference type="InterPro" id="IPR015919">
    <property type="entry name" value="Cadherin-like_sf"/>
</dbReference>
<keyword evidence="2" id="KW-0106">Calcium</keyword>
<dbReference type="InterPro" id="IPR018511">
    <property type="entry name" value="Hemolysin-typ_Ca-bd_CS"/>
</dbReference>
<feature type="domain" description="Cadherin" evidence="4">
    <location>
        <begin position="170"/>
        <end position="262"/>
    </location>
</feature>
<dbReference type="PRINTS" id="PR00205">
    <property type="entry name" value="CADHERIN"/>
</dbReference>
<name>A0A2N7LFP5_9GAMM</name>
<evidence type="ECO:0000313" key="6">
    <source>
        <dbReference type="Proteomes" id="UP000235387"/>
    </source>
</evidence>
<dbReference type="PROSITE" id="PS00330">
    <property type="entry name" value="HEMOLYSIN_CALCIUM"/>
    <property type="match status" value="1"/>
</dbReference>
<dbReference type="InterPro" id="IPR001343">
    <property type="entry name" value="Hemolysn_Ca-bd"/>
</dbReference>
<proteinExistence type="predicted"/>
<dbReference type="EMBL" id="MDAL01000008">
    <property type="protein sequence ID" value="PMN94285.1"/>
    <property type="molecule type" value="Genomic_DNA"/>
</dbReference>
<feature type="domain" description="Cadherin" evidence="4">
    <location>
        <begin position="278"/>
        <end position="375"/>
    </location>
</feature>
<keyword evidence="3" id="KW-1133">Transmembrane helix</keyword>
<accession>A0A2N7LFP5</accession>
<dbReference type="PANTHER" id="PTHR24026">
    <property type="entry name" value="FAT ATYPICAL CADHERIN-RELATED"/>
    <property type="match status" value="1"/>
</dbReference>
<evidence type="ECO:0000259" key="4">
    <source>
        <dbReference type="PROSITE" id="PS50268"/>
    </source>
</evidence>
<reference evidence="6" key="1">
    <citation type="submission" date="2016-07" db="EMBL/GenBank/DDBJ databases">
        <title>Nontailed viruses are major unrecognized killers of bacteria in the ocean.</title>
        <authorList>
            <person name="Kauffman K."/>
            <person name="Hussain F."/>
            <person name="Yang J."/>
            <person name="Arevalo P."/>
            <person name="Brown J."/>
            <person name="Cutler M."/>
            <person name="Kelly L."/>
            <person name="Polz M.F."/>
        </authorList>
    </citation>
    <scope>NUCLEOTIDE SEQUENCE [LARGE SCALE GENOMIC DNA]</scope>
    <source>
        <strain evidence="6">10N.261.45.A10</strain>
    </source>
</reference>
<dbReference type="InterPro" id="IPR011049">
    <property type="entry name" value="Serralysin-like_metalloprot_C"/>
</dbReference>
<dbReference type="PROSITE" id="PS50268">
    <property type="entry name" value="CADHERIN_2"/>
    <property type="match status" value="6"/>
</dbReference>
<dbReference type="Gene3D" id="2.60.40.60">
    <property type="entry name" value="Cadherins"/>
    <property type="match status" value="8"/>
</dbReference>
<feature type="domain" description="Cadherin" evidence="4">
    <location>
        <begin position="592"/>
        <end position="678"/>
    </location>
</feature>
<dbReference type="Pfam" id="PF00353">
    <property type="entry name" value="HemolysinCabind"/>
    <property type="match status" value="1"/>
</dbReference>
<gene>
    <name evidence="5" type="ORF">BCT23_10605</name>
</gene>
<feature type="domain" description="Cadherin" evidence="4">
    <location>
        <begin position="488"/>
        <end position="582"/>
    </location>
</feature>
<dbReference type="Proteomes" id="UP000235387">
    <property type="component" value="Unassembled WGS sequence"/>
</dbReference>
<evidence type="ECO:0000313" key="5">
    <source>
        <dbReference type="EMBL" id="PMN94285.1"/>
    </source>
</evidence>
<dbReference type="InterPro" id="IPR002126">
    <property type="entry name" value="Cadherin-like_dom"/>
</dbReference>